<feature type="domain" description="CRISPR type III-associated protein" evidence="2">
    <location>
        <begin position="26"/>
        <end position="192"/>
    </location>
</feature>
<name>A0A3R9Q8R1_9CREN</name>
<dbReference type="GO" id="GO:0051607">
    <property type="term" value="P:defense response to virus"/>
    <property type="evidence" value="ECO:0007669"/>
    <property type="project" value="UniProtKB-KW"/>
</dbReference>
<dbReference type="EMBL" id="RCOR01000032">
    <property type="protein sequence ID" value="RSN68246.1"/>
    <property type="molecule type" value="Genomic_DNA"/>
</dbReference>
<keyword evidence="1" id="KW-0051">Antiviral defense</keyword>
<proteinExistence type="predicted"/>
<dbReference type="CDD" id="cd09726">
    <property type="entry name" value="RAMP_I_III"/>
    <property type="match status" value="1"/>
</dbReference>
<dbReference type="InterPro" id="IPR052216">
    <property type="entry name" value="CRISPR_Csm3_endoribonuclease"/>
</dbReference>
<evidence type="ECO:0000313" key="4">
    <source>
        <dbReference type="Proteomes" id="UP000278149"/>
    </source>
</evidence>
<gene>
    <name evidence="3" type="ORF">D9Q81_06470</name>
</gene>
<evidence type="ECO:0000313" key="3">
    <source>
        <dbReference type="EMBL" id="RSN68246.1"/>
    </source>
</evidence>
<dbReference type="AlphaFoldDB" id="A0A3R9Q8R1"/>
<evidence type="ECO:0000259" key="2">
    <source>
        <dbReference type="Pfam" id="PF03787"/>
    </source>
</evidence>
<dbReference type="PANTHER" id="PTHR35579:SF6">
    <property type="entry name" value="DUF324 DOMAIN-CONTAINING PROTEIN"/>
    <property type="match status" value="1"/>
</dbReference>
<protein>
    <recommendedName>
        <fullName evidence="2">CRISPR type III-associated protein domain-containing protein</fullName>
    </recommendedName>
</protein>
<evidence type="ECO:0000256" key="1">
    <source>
        <dbReference type="ARBA" id="ARBA00023118"/>
    </source>
</evidence>
<dbReference type="Proteomes" id="UP000278149">
    <property type="component" value="Unassembled WGS sequence"/>
</dbReference>
<organism evidence="3 4">
    <name type="scientific">Candidatus Korarchaeum cryptofilum</name>
    <dbReference type="NCBI Taxonomy" id="498846"/>
    <lineage>
        <taxon>Archaea</taxon>
        <taxon>Thermoproteota</taxon>
        <taxon>Candidatus Korarchaeia</taxon>
        <taxon>Candidatus Korarchaeales</taxon>
        <taxon>Candidatus Korarchaeaceae</taxon>
        <taxon>Candidatus Korarchaeum</taxon>
    </lineage>
</organism>
<dbReference type="InterPro" id="IPR005537">
    <property type="entry name" value="RAMP_III_fam"/>
</dbReference>
<dbReference type="PANTHER" id="PTHR35579">
    <property type="entry name" value="CRISPR SYSTEM CMS ENDORIBONUCLEASE CSM3"/>
    <property type="match status" value="1"/>
</dbReference>
<dbReference type="Pfam" id="PF03787">
    <property type="entry name" value="RAMPs"/>
    <property type="match status" value="1"/>
</dbReference>
<reference evidence="3 4" key="1">
    <citation type="submission" date="2018-10" db="EMBL/GenBank/DDBJ databases">
        <title>Co-occurring genomic capacity for anaerobic methane metabolism and dissimilatory sulfite reduction discovered in the Korarchaeota.</title>
        <authorList>
            <person name="Mckay L.J."/>
            <person name="Dlakic M."/>
            <person name="Fields M.W."/>
            <person name="Delmont T.O."/>
            <person name="Eren A.M."/>
            <person name="Jay Z.J."/>
            <person name="Klingelsmith K.B."/>
            <person name="Rusch D.B."/>
            <person name="Inskeep W.P."/>
        </authorList>
    </citation>
    <scope>NUCLEOTIDE SEQUENCE [LARGE SCALE GENOMIC DNA]</scope>
    <source>
        <strain evidence="3 4">WS</strain>
    </source>
</reference>
<comment type="caution">
    <text evidence="3">The sequence shown here is derived from an EMBL/GenBank/DDBJ whole genome shotgun (WGS) entry which is preliminary data.</text>
</comment>
<accession>A0A3R9Q8R1</accession>
<sequence>MNEMQGIREIRGFEAIVISGNMRCEIMTKSPLTIGAGKSPIDPLSPDVPLLRDSRGRPVIPGSTLKGFFRSGIERTISSLNIGGYAGLLEDLFGTARRKEAYGSRLFFSDAQTERDDAIGTREHIKIDPLTMAVEHGPFTQEYVKEGTNFSCEIYFRNIPPSFLSLLSPVITQANAGVARLGRSKSRGYGKVFMSLSDISLSIAWPPSKEELSFSMNFPSYGKYVRIDLRKADKISIQDSISNCKLECEPETEPPLLRAKLGWQDVEGCLNSLIKGLSR</sequence>